<organism evidence="1 2">
    <name type="scientific">Melastoma candidum</name>
    <dbReference type="NCBI Taxonomy" id="119954"/>
    <lineage>
        <taxon>Eukaryota</taxon>
        <taxon>Viridiplantae</taxon>
        <taxon>Streptophyta</taxon>
        <taxon>Embryophyta</taxon>
        <taxon>Tracheophyta</taxon>
        <taxon>Spermatophyta</taxon>
        <taxon>Magnoliopsida</taxon>
        <taxon>eudicotyledons</taxon>
        <taxon>Gunneridae</taxon>
        <taxon>Pentapetalae</taxon>
        <taxon>rosids</taxon>
        <taxon>malvids</taxon>
        <taxon>Myrtales</taxon>
        <taxon>Melastomataceae</taxon>
        <taxon>Melastomatoideae</taxon>
        <taxon>Melastomateae</taxon>
        <taxon>Melastoma</taxon>
    </lineage>
</organism>
<protein>
    <submittedName>
        <fullName evidence="1">Uncharacterized protein</fullName>
    </submittedName>
</protein>
<comment type="caution">
    <text evidence="1">The sequence shown here is derived from an EMBL/GenBank/DDBJ whole genome shotgun (WGS) entry which is preliminary data.</text>
</comment>
<dbReference type="EMBL" id="CM042882">
    <property type="protein sequence ID" value="KAI4383620.1"/>
    <property type="molecule type" value="Genomic_DNA"/>
</dbReference>
<dbReference type="Proteomes" id="UP001057402">
    <property type="component" value="Chromosome 3"/>
</dbReference>
<sequence length="170" mass="18788">MTLNNKVGTCGNLSRSEDGKGCAHIRTREGGGWGLSPIALTGLTRSFHNVLENKAESERYSPDQLNKDKFYYLRIDNEEVELPKDAAERGGEGSSAGVDVNADGHEEDGDEAEEYDGVDEDGEAAGAHAAELHHAMVPRDLEQQPRGQQHEQHHSYHHRPPVRHVWSRAS</sequence>
<accession>A0ACB9RXI7</accession>
<reference evidence="2" key="1">
    <citation type="journal article" date="2023" name="Front. Plant Sci.">
        <title>Chromosomal-level genome assembly of Melastoma candidum provides insights into trichome evolution.</title>
        <authorList>
            <person name="Zhong Y."/>
            <person name="Wu W."/>
            <person name="Sun C."/>
            <person name="Zou P."/>
            <person name="Liu Y."/>
            <person name="Dai S."/>
            <person name="Zhou R."/>
        </authorList>
    </citation>
    <scope>NUCLEOTIDE SEQUENCE [LARGE SCALE GENOMIC DNA]</scope>
</reference>
<evidence type="ECO:0000313" key="1">
    <source>
        <dbReference type="EMBL" id="KAI4383620.1"/>
    </source>
</evidence>
<keyword evidence="2" id="KW-1185">Reference proteome</keyword>
<name>A0ACB9RXI7_9MYRT</name>
<evidence type="ECO:0000313" key="2">
    <source>
        <dbReference type="Proteomes" id="UP001057402"/>
    </source>
</evidence>
<proteinExistence type="predicted"/>
<gene>
    <name evidence="1" type="ORF">MLD38_009432</name>
</gene>